<accession>A0A917D314</accession>
<evidence type="ECO:0000256" key="17">
    <source>
        <dbReference type="ARBA" id="ARBA00048623"/>
    </source>
</evidence>
<comment type="pathway">
    <text evidence="3 19">Cofactor biosynthesis; adenosylcobalamin biosynthesis; adenosylcobalamin from cob(II)yrinate a,c-diamide: step 7/7.</text>
</comment>
<evidence type="ECO:0000256" key="1">
    <source>
        <dbReference type="ARBA" id="ARBA00001946"/>
    </source>
</evidence>
<evidence type="ECO:0000256" key="7">
    <source>
        <dbReference type="ARBA" id="ARBA00022475"/>
    </source>
</evidence>
<protein>
    <recommendedName>
        <fullName evidence="6 19">Adenosylcobinamide-GDP ribazoletransferase</fullName>
        <ecNumber evidence="5 19">2.7.8.26</ecNumber>
    </recommendedName>
    <alternativeName>
        <fullName evidence="16 19">Cobalamin synthase</fullName>
    </alternativeName>
    <alternativeName>
        <fullName evidence="15 19">Cobalamin-5'-phosphate synthase</fullName>
    </alternativeName>
</protein>
<comment type="similarity">
    <text evidence="4 19">Belongs to the CobS family.</text>
</comment>
<evidence type="ECO:0000256" key="8">
    <source>
        <dbReference type="ARBA" id="ARBA00022573"/>
    </source>
</evidence>
<evidence type="ECO:0000256" key="6">
    <source>
        <dbReference type="ARBA" id="ARBA00015850"/>
    </source>
</evidence>
<dbReference type="NCBIfam" id="NF001279">
    <property type="entry name" value="PRK00235.2-1"/>
    <property type="match status" value="1"/>
</dbReference>
<evidence type="ECO:0000256" key="15">
    <source>
        <dbReference type="ARBA" id="ARBA00032605"/>
    </source>
</evidence>
<evidence type="ECO:0000256" key="11">
    <source>
        <dbReference type="ARBA" id="ARBA00022842"/>
    </source>
</evidence>
<evidence type="ECO:0000256" key="3">
    <source>
        <dbReference type="ARBA" id="ARBA00004663"/>
    </source>
</evidence>
<dbReference type="GO" id="GO:0051073">
    <property type="term" value="F:adenosylcobinamide-GDP ribazoletransferase activity"/>
    <property type="evidence" value="ECO:0007669"/>
    <property type="project" value="UniProtKB-UniRule"/>
</dbReference>
<evidence type="ECO:0000256" key="5">
    <source>
        <dbReference type="ARBA" id="ARBA00013200"/>
    </source>
</evidence>
<keyword evidence="13 19" id="KW-0472">Membrane</keyword>
<keyword evidence="10 19" id="KW-0812">Transmembrane</keyword>
<keyword evidence="11 19" id="KW-0460">Magnesium</keyword>
<dbReference type="PANTHER" id="PTHR34148">
    <property type="entry name" value="ADENOSYLCOBINAMIDE-GDP RIBAZOLETRANSFERASE"/>
    <property type="match status" value="1"/>
</dbReference>
<dbReference type="Pfam" id="PF02654">
    <property type="entry name" value="CobS"/>
    <property type="match status" value="1"/>
</dbReference>
<evidence type="ECO:0000256" key="9">
    <source>
        <dbReference type="ARBA" id="ARBA00022679"/>
    </source>
</evidence>
<dbReference type="PANTHER" id="PTHR34148:SF1">
    <property type="entry name" value="ADENOSYLCOBINAMIDE-GDP RIBAZOLETRANSFERASE"/>
    <property type="match status" value="1"/>
</dbReference>
<evidence type="ECO:0000313" key="20">
    <source>
        <dbReference type="EMBL" id="GGG05084.1"/>
    </source>
</evidence>
<comment type="subcellular location">
    <subcellularLocation>
        <location evidence="2 19">Cell membrane</location>
        <topology evidence="2 19">Multi-pass membrane protein</topology>
    </subcellularLocation>
</comment>
<dbReference type="Proteomes" id="UP000654257">
    <property type="component" value="Unassembled WGS sequence"/>
</dbReference>
<evidence type="ECO:0000256" key="18">
    <source>
        <dbReference type="ARBA" id="ARBA00049504"/>
    </source>
</evidence>
<comment type="cofactor">
    <cofactor evidence="1 19">
        <name>Mg(2+)</name>
        <dbReference type="ChEBI" id="CHEBI:18420"/>
    </cofactor>
</comment>
<feature type="transmembrane region" description="Helical" evidence="19">
    <location>
        <begin position="213"/>
        <end position="232"/>
    </location>
</feature>
<name>A0A917D314_9NOCA</name>
<evidence type="ECO:0000256" key="4">
    <source>
        <dbReference type="ARBA" id="ARBA00010561"/>
    </source>
</evidence>
<evidence type="ECO:0000256" key="10">
    <source>
        <dbReference type="ARBA" id="ARBA00022692"/>
    </source>
</evidence>
<comment type="caution">
    <text evidence="20">The sequence shown here is derived from an EMBL/GenBank/DDBJ whole genome shotgun (WGS) entry which is preliminary data.</text>
</comment>
<keyword evidence="9 19" id="KW-0808">Transferase</keyword>
<feature type="transmembrane region" description="Helical" evidence="19">
    <location>
        <begin position="43"/>
        <end position="63"/>
    </location>
</feature>
<keyword evidence="7 19" id="KW-1003">Cell membrane</keyword>
<evidence type="ECO:0000256" key="2">
    <source>
        <dbReference type="ARBA" id="ARBA00004651"/>
    </source>
</evidence>
<evidence type="ECO:0000256" key="14">
    <source>
        <dbReference type="ARBA" id="ARBA00025228"/>
    </source>
</evidence>
<keyword evidence="12 19" id="KW-1133">Transmembrane helix</keyword>
<dbReference type="EC" id="2.7.8.26" evidence="5 19"/>
<dbReference type="GO" id="GO:0005886">
    <property type="term" value="C:plasma membrane"/>
    <property type="evidence" value="ECO:0007669"/>
    <property type="project" value="UniProtKB-SubCell"/>
</dbReference>
<comment type="catalytic activity">
    <reaction evidence="17 19">
        <text>alpha-ribazole + adenosylcob(III)inamide-GDP = adenosylcob(III)alamin + GMP + H(+)</text>
        <dbReference type="Rhea" id="RHEA:16049"/>
        <dbReference type="ChEBI" id="CHEBI:10329"/>
        <dbReference type="ChEBI" id="CHEBI:15378"/>
        <dbReference type="ChEBI" id="CHEBI:18408"/>
        <dbReference type="ChEBI" id="CHEBI:58115"/>
        <dbReference type="ChEBI" id="CHEBI:60487"/>
        <dbReference type="EC" id="2.7.8.26"/>
    </reaction>
</comment>
<evidence type="ECO:0000256" key="12">
    <source>
        <dbReference type="ARBA" id="ARBA00022989"/>
    </source>
</evidence>
<evidence type="ECO:0000256" key="16">
    <source>
        <dbReference type="ARBA" id="ARBA00032853"/>
    </source>
</evidence>
<dbReference type="EMBL" id="BMCU01000002">
    <property type="protein sequence ID" value="GGG05084.1"/>
    <property type="molecule type" value="Genomic_DNA"/>
</dbReference>
<keyword evidence="8 19" id="KW-0169">Cobalamin biosynthesis</keyword>
<comment type="function">
    <text evidence="14 19">Joins adenosylcobinamide-GDP and alpha-ribazole to generate adenosylcobalamin (Ado-cobalamin). Also synthesizes adenosylcobalamin 5'-phosphate from adenosylcobinamide-GDP and alpha-ribazole 5'-phosphate.</text>
</comment>
<keyword evidence="21" id="KW-1185">Reference proteome</keyword>
<reference evidence="20" key="1">
    <citation type="journal article" date="2014" name="Int. J. Syst. Evol. Microbiol.">
        <title>Complete genome sequence of Corynebacterium casei LMG S-19264T (=DSM 44701T), isolated from a smear-ripened cheese.</title>
        <authorList>
            <consortium name="US DOE Joint Genome Institute (JGI-PGF)"/>
            <person name="Walter F."/>
            <person name="Albersmeier A."/>
            <person name="Kalinowski J."/>
            <person name="Ruckert C."/>
        </authorList>
    </citation>
    <scope>NUCLEOTIDE SEQUENCE</scope>
    <source>
        <strain evidence="20">CCM 7905</strain>
    </source>
</reference>
<dbReference type="GO" id="GO:0009236">
    <property type="term" value="P:cobalamin biosynthetic process"/>
    <property type="evidence" value="ECO:0007669"/>
    <property type="project" value="UniProtKB-UniRule"/>
</dbReference>
<evidence type="ECO:0000313" key="21">
    <source>
        <dbReference type="Proteomes" id="UP000654257"/>
    </source>
</evidence>
<feature type="transmembrane region" description="Helical" evidence="19">
    <location>
        <begin position="188"/>
        <end position="207"/>
    </location>
</feature>
<feature type="transmembrane region" description="Helical" evidence="19">
    <location>
        <begin position="69"/>
        <end position="86"/>
    </location>
</feature>
<evidence type="ECO:0000256" key="13">
    <source>
        <dbReference type="ARBA" id="ARBA00023136"/>
    </source>
</evidence>
<dbReference type="InterPro" id="IPR003805">
    <property type="entry name" value="CobS"/>
</dbReference>
<evidence type="ECO:0000256" key="19">
    <source>
        <dbReference type="HAMAP-Rule" id="MF_00719"/>
    </source>
</evidence>
<gene>
    <name evidence="19 20" type="primary">cobS</name>
    <name evidence="20" type="ORF">GCM10007304_18940</name>
</gene>
<dbReference type="AlphaFoldDB" id="A0A917D314"/>
<dbReference type="HAMAP" id="MF_00719">
    <property type="entry name" value="CobS"/>
    <property type="match status" value="1"/>
</dbReference>
<proteinExistence type="inferred from homology"/>
<sequence>MPLPERFRPASGLPEGIRLATSWLTVLPVRGPADVNRDAGGRAITATPVVGAGLGAVAALVAWLGTAAALPAVLVGLLTVAAHALLTRGMHIDGLSDTIDGLGCYGPPERAQAVMKSGGAGPFGVAALVITLGAQGVAIGELANRGWCATIVIAMFTGRVAVVGACRVGGHAASPDGFGALVAGTQRIGVIASWTVASVAVAVFAVPGRWWQGPIAVALALVLASLFAAHCVKRFGGLPGDVLGACIEVTTTVVLVACLIG</sequence>
<comment type="catalytic activity">
    <reaction evidence="18 19">
        <text>alpha-ribazole 5'-phosphate + adenosylcob(III)inamide-GDP = adenosylcob(III)alamin 5'-phosphate + GMP + H(+)</text>
        <dbReference type="Rhea" id="RHEA:23560"/>
        <dbReference type="ChEBI" id="CHEBI:15378"/>
        <dbReference type="ChEBI" id="CHEBI:57918"/>
        <dbReference type="ChEBI" id="CHEBI:58115"/>
        <dbReference type="ChEBI" id="CHEBI:60487"/>
        <dbReference type="ChEBI" id="CHEBI:60493"/>
        <dbReference type="EC" id="2.7.8.26"/>
    </reaction>
</comment>
<reference evidence="20" key="2">
    <citation type="submission" date="2020-09" db="EMBL/GenBank/DDBJ databases">
        <authorList>
            <person name="Sun Q."/>
            <person name="Sedlacek I."/>
        </authorList>
    </citation>
    <scope>NUCLEOTIDE SEQUENCE</scope>
    <source>
        <strain evidence="20">CCM 7905</strain>
    </source>
</reference>
<organism evidence="20 21">
    <name type="scientific">Rhodococcoides trifolii</name>
    <dbReference type="NCBI Taxonomy" id="908250"/>
    <lineage>
        <taxon>Bacteria</taxon>
        <taxon>Bacillati</taxon>
        <taxon>Actinomycetota</taxon>
        <taxon>Actinomycetes</taxon>
        <taxon>Mycobacteriales</taxon>
        <taxon>Nocardiaceae</taxon>
        <taxon>Rhodococcoides</taxon>
    </lineage>
</organism>
<dbReference type="GO" id="GO:0008818">
    <property type="term" value="F:cobalamin 5'-phosphate synthase activity"/>
    <property type="evidence" value="ECO:0007669"/>
    <property type="project" value="UniProtKB-UniRule"/>
</dbReference>
<dbReference type="RefSeq" id="WP_229745911.1">
    <property type="nucleotide sequence ID" value="NZ_BMCU01000002.1"/>
</dbReference>